<keyword evidence="6 11" id="KW-0798">TonB box</keyword>
<dbReference type="Gene3D" id="2.170.130.10">
    <property type="entry name" value="TonB-dependent receptor, plug domain"/>
    <property type="match status" value="1"/>
</dbReference>
<sequence length="931" mass="100547">MMEKMMARSVRLLFAAAGVGAALPALAQTQDAPLQRVEITGSSIKRASAETASPVTVINSDELLRSGKATVAEYLQTLTVDGAGSLPTSFGSGFAAGSTAISLRGLGATSTLVLLNGRRMAPFARADDGQKSFTDLSTVPMQIVERIEILKDGASSLYGADAIAGVVNIILKKDFTGLQVRAETGWSRYDDAKQNKASITYGQGDLDENKYNWVVNAEYSKSDELKAADRSGRDWIGHGDIRPWGYGLGTQYAGGYISNGAASPSPTGALLNPATGQYVSLGGCSQFSRSVQNDPRGGCVWHQDQFRSMQPDIESINLYTRGTWQINDNLQAFTELGYSERKTSFTMTPGSTSSTIVFPGANGGPNQLINYGSTILMAANHPQNPYGAPVRLRYSMWDVGPSVRNAKNEFNRFVIGLKGNHMGWDWETGFTRSESKLDLSWTNMINMNVLKDALSNPNSQFFPYYIGTEASKNSPALYDALRRTATSHSTTRLTTVDFKATRELPVKLPGGNIGLAIGGEHREEKLNNPSLSGSENGSINSSYTAAFGDTKVSAVYVEALVPVLKSVEVTGALRYDHYDNFNSTTPKLGIKWTPVKSFALRGTYTEGFRAPSAAENSTMSQAVGSASAQDPVRCPTDPATGKPTFRPGASQTDCSISISSIKIGNPNLKPEESKGYTLGMVWDPFDGTSLAIDAFKIKRENEINPVSYAEAAQSPTAVRNDNNLKDANGNVIPNSGTLLVVSGAYRNSSFTEVKGVDLDVKQRLRLGDWGKATLGLTWTHIHSFLRAESDTLEYEFAGTHGNCDTSNCMGTPKNKVNVTASWDINAWNFSATANWRDSMKNIRYEGAPCASQFADGSNAPGGCKLASFTTVDLSTRWNFSKQLTLFASVSNLFDRVAPLDPLTYGGMSFNPLDNSGAVGRYFKFGAQYKFF</sequence>
<dbReference type="PROSITE" id="PS52016">
    <property type="entry name" value="TONB_DEPENDENT_REC_3"/>
    <property type="match status" value="1"/>
</dbReference>
<dbReference type="Pfam" id="PF07715">
    <property type="entry name" value="Plug"/>
    <property type="match status" value="1"/>
</dbReference>
<dbReference type="Pfam" id="PF00593">
    <property type="entry name" value="TonB_dep_Rec_b-barrel"/>
    <property type="match status" value="1"/>
</dbReference>
<keyword evidence="12" id="KW-0732">Signal</keyword>
<dbReference type="RefSeq" id="WP_229418569.1">
    <property type="nucleotide sequence ID" value="NZ_CP046904.1"/>
</dbReference>
<gene>
    <name evidence="15" type="ORF">IP92_00418</name>
</gene>
<dbReference type="PANTHER" id="PTHR47234">
    <property type="match status" value="1"/>
</dbReference>
<comment type="subcellular location">
    <subcellularLocation>
        <location evidence="1 10">Cell outer membrane</location>
        <topology evidence="1 10">Multi-pass membrane protein</topology>
    </subcellularLocation>
</comment>
<dbReference type="InterPro" id="IPR036942">
    <property type="entry name" value="Beta-barrel_TonB_sf"/>
</dbReference>
<dbReference type="Gene3D" id="2.40.170.20">
    <property type="entry name" value="TonB-dependent receptor, beta-barrel domain"/>
    <property type="match status" value="1"/>
</dbReference>
<dbReference type="InterPro" id="IPR012910">
    <property type="entry name" value="Plug_dom"/>
</dbReference>
<evidence type="ECO:0000256" key="12">
    <source>
        <dbReference type="SAM" id="SignalP"/>
    </source>
</evidence>
<evidence type="ECO:0000259" key="14">
    <source>
        <dbReference type="Pfam" id="PF07715"/>
    </source>
</evidence>
<dbReference type="PANTHER" id="PTHR47234:SF2">
    <property type="entry name" value="TONB-DEPENDENT RECEPTOR"/>
    <property type="match status" value="1"/>
</dbReference>
<evidence type="ECO:0000256" key="9">
    <source>
        <dbReference type="ARBA" id="ARBA00023237"/>
    </source>
</evidence>
<dbReference type="EMBL" id="VLKW01000001">
    <property type="protein sequence ID" value="TWI51433.1"/>
    <property type="molecule type" value="Genomic_DNA"/>
</dbReference>
<dbReference type="InterPro" id="IPR039426">
    <property type="entry name" value="TonB-dep_rcpt-like"/>
</dbReference>
<evidence type="ECO:0000256" key="6">
    <source>
        <dbReference type="ARBA" id="ARBA00023077"/>
    </source>
</evidence>
<protein>
    <submittedName>
        <fullName evidence="15">Iron complex outermembrane receptor protein</fullName>
    </submittedName>
</protein>
<dbReference type="SUPFAM" id="SSF56935">
    <property type="entry name" value="Porins"/>
    <property type="match status" value="1"/>
</dbReference>
<comment type="similarity">
    <text evidence="2 10 11">Belongs to the TonB-dependent receptor family.</text>
</comment>
<keyword evidence="5 10" id="KW-0812">Transmembrane</keyword>
<keyword evidence="8 15" id="KW-0675">Receptor</keyword>
<evidence type="ECO:0000313" key="15">
    <source>
        <dbReference type="EMBL" id="TWI51433.1"/>
    </source>
</evidence>
<dbReference type="AlphaFoldDB" id="A0A562Q3Y0"/>
<feature type="chain" id="PRO_5022100003" evidence="12">
    <location>
        <begin position="28"/>
        <end position="931"/>
    </location>
</feature>
<name>A0A562Q3Y0_9BURK</name>
<feature type="signal peptide" evidence="12">
    <location>
        <begin position="1"/>
        <end position="27"/>
    </location>
</feature>
<evidence type="ECO:0000256" key="2">
    <source>
        <dbReference type="ARBA" id="ARBA00009810"/>
    </source>
</evidence>
<accession>A0A562Q3Y0</accession>
<dbReference type="InterPro" id="IPR037066">
    <property type="entry name" value="Plug_dom_sf"/>
</dbReference>
<reference evidence="15 16" key="1">
    <citation type="journal article" date="2015" name="Stand. Genomic Sci.">
        <title>Genomic Encyclopedia of Bacterial and Archaeal Type Strains, Phase III: the genomes of soil and plant-associated and newly described type strains.</title>
        <authorList>
            <person name="Whitman W.B."/>
            <person name="Woyke T."/>
            <person name="Klenk H.P."/>
            <person name="Zhou Y."/>
            <person name="Lilburn T.G."/>
            <person name="Beck B.J."/>
            <person name="De Vos P."/>
            <person name="Vandamme P."/>
            <person name="Eisen J.A."/>
            <person name="Garrity G."/>
            <person name="Hugenholtz P."/>
            <person name="Kyrpides N.C."/>
        </authorList>
    </citation>
    <scope>NUCLEOTIDE SEQUENCE [LARGE SCALE GENOMIC DNA]</scope>
    <source>
        <strain evidence="15 16">CGMCC 1.10685</strain>
    </source>
</reference>
<evidence type="ECO:0000256" key="4">
    <source>
        <dbReference type="ARBA" id="ARBA00022452"/>
    </source>
</evidence>
<dbReference type="Proteomes" id="UP000315112">
    <property type="component" value="Unassembled WGS sequence"/>
</dbReference>
<evidence type="ECO:0000256" key="11">
    <source>
        <dbReference type="RuleBase" id="RU003357"/>
    </source>
</evidence>
<dbReference type="CDD" id="cd01347">
    <property type="entry name" value="ligand_gated_channel"/>
    <property type="match status" value="1"/>
</dbReference>
<feature type="domain" description="TonB-dependent receptor-like beta-barrel" evidence="13">
    <location>
        <begin position="410"/>
        <end position="892"/>
    </location>
</feature>
<keyword evidence="7 10" id="KW-0472">Membrane</keyword>
<proteinExistence type="inferred from homology"/>
<feature type="domain" description="TonB-dependent receptor plug" evidence="14">
    <location>
        <begin position="49"/>
        <end position="166"/>
    </location>
</feature>
<evidence type="ECO:0000313" key="16">
    <source>
        <dbReference type="Proteomes" id="UP000315112"/>
    </source>
</evidence>
<dbReference type="GO" id="GO:0009279">
    <property type="term" value="C:cell outer membrane"/>
    <property type="evidence" value="ECO:0007669"/>
    <property type="project" value="UniProtKB-SubCell"/>
</dbReference>
<organism evidence="15 16">
    <name type="scientific">Pseudoduganella flava</name>
    <dbReference type="NCBI Taxonomy" id="871742"/>
    <lineage>
        <taxon>Bacteria</taxon>
        <taxon>Pseudomonadati</taxon>
        <taxon>Pseudomonadota</taxon>
        <taxon>Betaproteobacteria</taxon>
        <taxon>Burkholderiales</taxon>
        <taxon>Oxalobacteraceae</taxon>
        <taxon>Telluria group</taxon>
        <taxon>Pseudoduganella</taxon>
    </lineage>
</organism>
<evidence type="ECO:0000256" key="10">
    <source>
        <dbReference type="PROSITE-ProRule" id="PRU01360"/>
    </source>
</evidence>
<evidence type="ECO:0000256" key="5">
    <source>
        <dbReference type="ARBA" id="ARBA00022692"/>
    </source>
</evidence>
<evidence type="ECO:0000256" key="1">
    <source>
        <dbReference type="ARBA" id="ARBA00004571"/>
    </source>
</evidence>
<keyword evidence="4 10" id="KW-1134">Transmembrane beta strand</keyword>
<keyword evidence="3 10" id="KW-0813">Transport</keyword>
<evidence type="ECO:0000256" key="7">
    <source>
        <dbReference type="ARBA" id="ARBA00023136"/>
    </source>
</evidence>
<evidence type="ECO:0000259" key="13">
    <source>
        <dbReference type="Pfam" id="PF00593"/>
    </source>
</evidence>
<evidence type="ECO:0000256" key="3">
    <source>
        <dbReference type="ARBA" id="ARBA00022448"/>
    </source>
</evidence>
<comment type="caution">
    <text evidence="15">The sequence shown here is derived from an EMBL/GenBank/DDBJ whole genome shotgun (WGS) entry which is preliminary data.</text>
</comment>
<dbReference type="InterPro" id="IPR000531">
    <property type="entry name" value="Beta-barrel_TonB"/>
</dbReference>
<keyword evidence="9 10" id="KW-0998">Cell outer membrane</keyword>
<evidence type="ECO:0000256" key="8">
    <source>
        <dbReference type="ARBA" id="ARBA00023170"/>
    </source>
</evidence>